<reference evidence="1" key="1">
    <citation type="thesis" date="2020" institute="ProQuest LLC" country="789 East Eisenhower Parkway, Ann Arbor, MI, USA">
        <title>Comparative Genomics and Chromosome Evolution.</title>
        <authorList>
            <person name="Mudd A.B."/>
        </authorList>
    </citation>
    <scope>NUCLEOTIDE SEQUENCE</scope>
    <source>
        <strain evidence="1">Female2</strain>
        <tissue evidence="1">Blood</tissue>
    </source>
</reference>
<organism evidence="1 2">
    <name type="scientific">Hymenochirus boettgeri</name>
    <name type="common">Congo dwarf clawed frog</name>
    <dbReference type="NCBI Taxonomy" id="247094"/>
    <lineage>
        <taxon>Eukaryota</taxon>
        <taxon>Metazoa</taxon>
        <taxon>Chordata</taxon>
        <taxon>Craniata</taxon>
        <taxon>Vertebrata</taxon>
        <taxon>Euteleostomi</taxon>
        <taxon>Amphibia</taxon>
        <taxon>Batrachia</taxon>
        <taxon>Anura</taxon>
        <taxon>Pipoidea</taxon>
        <taxon>Pipidae</taxon>
        <taxon>Pipinae</taxon>
        <taxon>Hymenochirus</taxon>
    </lineage>
</organism>
<proteinExistence type="predicted"/>
<accession>A0A8T2K901</accession>
<sequence>MYSPECSLYTVCRLIIKNLCHLLKIFIVCIQLYPLCRPGTFVSIRLGLIITKWQMLSCEYQLGNPSPDLVYKLSHLKPQLLNRWLLSPCHTNKCIVPVPVQ</sequence>
<dbReference type="Proteomes" id="UP000812440">
    <property type="component" value="Chromosome 2"/>
</dbReference>
<name>A0A8T2K901_9PIPI</name>
<comment type="caution">
    <text evidence="1">The sequence shown here is derived from an EMBL/GenBank/DDBJ whole genome shotgun (WGS) entry which is preliminary data.</text>
</comment>
<keyword evidence="2" id="KW-1185">Reference proteome</keyword>
<protein>
    <submittedName>
        <fullName evidence="1">Uncharacterized protein</fullName>
    </submittedName>
</protein>
<gene>
    <name evidence="1" type="ORF">GDO86_004768</name>
</gene>
<evidence type="ECO:0000313" key="2">
    <source>
        <dbReference type="Proteomes" id="UP000812440"/>
    </source>
</evidence>
<dbReference type="EMBL" id="JAACNH010000002">
    <property type="protein sequence ID" value="KAG8453078.1"/>
    <property type="molecule type" value="Genomic_DNA"/>
</dbReference>
<dbReference type="AlphaFoldDB" id="A0A8T2K901"/>
<evidence type="ECO:0000313" key="1">
    <source>
        <dbReference type="EMBL" id="KAG8453078.1"/>
    </source>
</evidence>